<dbReference type="PANTHER" id="PTHR34614:SF2">
    <property type="entry name" value="TRANSPOSASE IS4-LIKE DOMAIN-CONTAINING PROTEIN"/>
    <property type="match status" value="1"/>
</dbReference>
<dbReference type="GO" id="GO:0004803">
    <property type="term" value="F:transposase activity"/>
    <property type="evidence" value="ECO:0007669"/>
    <property type="project" value="InterPro"/>
</dbReference>
<organism evidence="2">
    <name type="scientific">mine drainage metagenome</name>
    <dbReference type="NCBI Taxonomy" id="410659"/>
    <lineage>
        <taxon>unclassified sequences</taxon>
        <taxon>metagenomes</taxon>
        <taxon>ecological metagenomes</taxon>
    </lineage>
</organism>
<feature type="domain" description="Transposase IS4-like" evidence="1">
    <location>
        <begin position="31"/>
        <end position="116"/>
    </location>
</feature>
<gene>
    <name evidence="2" type="ORF">B2A_15474</name>
</gene>
<name>T0Y1I9_9ZZZZ</name>
<protein>
    <submittedName>
        <fullName evidence="2">Transposase IS4 family protein</fullName>
    </submittedName>
</protein>
<dbReference type="PANTHER" id="PTHR34614">
    <property type="match status" value="1"/>
</dbReference>
<dbReference type="AlphaFoldDB" id="T0Y1I9"/>
<comment type="caution">
    <text evidence="2">The sequence shown here is derived from an EMBL/GenBank/DDBJ whole genome shotgun (WGS) entry which is preliminary data.</text>
</comment>
<evidence type="ECO:0000313" key="2">
    <source>
        <dbReference type="EMBL" id="EQD26873.1"/>
    </source>
</evidence>
<sequence length="117" mass="13207">MRSLTEKGEYVLLDSSAIFSRSVNISILELGHNAHEIHVPQINLMMLFSSTRTMPTFIRVLPGSIRDVSAMANTIDMAGVDKCVIIADKGFYSQDNIKKLEKRHLNFIIPMRRNSSL</sequence>
<dbReference type="GO" id="GO:0006313">
    <property type="term" value="P:DNA transposition"/>
    <property type="evidence" value="ECO:0007669"/>
    <property type="project" value="InterPro"/>
</dbReference>
<dbReference type="Pfam" id="PF01609">
    <property type="entry name" value="DDE_Tnp_1"/>
    <property type="match status" value="1"/>
</dbReference>
<reference evidence="2" key="2">
    <citation type="journal article" date="2014" name="ISME J.">
        <title>Microbial stratification in low pH oxic and suboxic macroscopic growths along an acid mine drainage.</title>
        <authorList>
            <person name="Mendez-Garcia C."/>
            <person name="Mesa V."/>
            <person name="Sprenger R.R."/>
            <person name="Richter M."/>
            <person name="Diez M.S."/>
            <person name="Solano J."/>
            <person name="Bargiela R."/>
            <person name="Golyshina O.V."/>
            <person name="Manteca A."/>
            <person name="Ramos J.L."/>
            <person name="Gallego J.R."/>
            <person name="Llorente I."/>
            <person name="Martins Dos Santos V.A."/>
            <person name="Jensen O.N."/>
            <person name="Pelaez A.I."/>
            <person name="Sanchez J."/>
            <person name="Ferrer M."/>
        </authorList>
    </citation>
    <scope>NUCLEOTIDE SEQUENCE</scope>
</reference>
<reference evidence="2" key="1">
    <citation type="submission" date="2013-08" db="EMBL/GenBank/DDBJ databases">
        <authorList>
            <person name="Mendez C."/>
            <person name="Richter M."/>
            <person name="Ferrer M."/>
            <person name="Sanchez J."/>
        </authorList>
    </citation>
    <scope>NUCLEOTIDE SEQUENCE</scope>
</reference>
<feature type="non-terminal residue" evidence="2">
    <location>
        <position position="117"/>
    </location>
</feature>
<dbReference type="InterPro" id="IPR002559">
    <property type="entry name" value="Transposase_11"/>
</dbReference>
<evidence type="ECO:0000259" key="1">
    <source>
        <dbReference type="Pfam" id="PF01609"/>
    </source>
</evidence>
<proteinExistence type="predicted"/>
<dbReference type="GO" id="GO:0003677">
    <property type="term" value="F:DNA binding"/>
    <property type="evidence" value="ECO:0007669"/>
    <property type="project" value="InterPro"/>
</dbReference>
<dbReference type="EMBL" id="AUZZ01011267">
    <property type="protein sequence ID" value="EQD26873.1"/>
    <property type="molecule type" value="Genomic_DNA"/>
</dbReference>
<accession>T0Y1I9</accession>